<dbReference type="EMBL" id="CM008053">
    <property type="protein sequence ID" value="PVH33743.1"/>
    <property type="molecule type" value="Genomic_DNA"/>
</dbReference>
<feature type="region of interest" description="Disordered" evidence="1">
    <location>
        <begin position="1"/>
        <end position="104"/>
    </location>
</feature>
<sequence length="139" mass="14419">MAAAAVLGSHRPLHHLPPPHPEPGRSPPPQAQHHASKPVPGGSPNPGQTNRLSSLLRGRSYPRGRIQGGGVMGGTCGASTHRSSATSAASSTPPAGSSRRSGLRRLSNEQVPCCKAPVLHHQLRAAVVVHFSCALCIDY</sequence>
<name>A0A2T8I7U1_9POAL</name>
<proteinExistence type="predicted"/>
<gene>
    <name evidence="2" type="ORF">PAHAL_8G056900</name>
</gene>
<evidence type="ECO:0000313" key="2">
    <source>
        <dbReference type="EMBL" id="PVH33743.1"/>
    </source>
</evidence>
<accession>A0A2T8I7U1</accession>
<dbReference type="AlphaFoldDB" id="A0A2T8I7U1"/>
<dbReference type="Proteomes" id="UP000243499">
    <property type="component" value="Chromosome 8"/>
</dbReference>
<dbReference type="Gramene" id="PVH33743">
    <property type="protein sequence ID" value="PVH33743"/>
    <property type="gene ID" value="PAHAL_8G056900"/>
</dbReference>
<protein>
    <submittedName>
        <fullName evidence="2">Uncharacterized protein</fullName>
    </submittedName>
</protein>
<evidence type="ECO:0000256" key="1">
    <source>
        <dbReference type="SAM" id="MobiDB-lite"/>
    </source>
</evidence>
<reference evidence="2" key="1">
    <citation type="submission" date="2018-04" db="EMBL/GenBank/DDBJ databases">
        <title>WGS assembly of Panicum hallii.</title>
        <authorList>
            <person name="Lovell J."/>
            <person name="Jenkins J."/>
            <person name="Lowry D."/>
            <person name="Mamidi S."/>
            <person name="Sreedasyam A."/>
            <person name="Weng X."/>
            <person name="Barry K."/>
            <person name="Bonette J."/>
            <person name="Campitelli B."/>
            <person name="Daum C."/>
            <person name="Gordon S."/>
            <person name="Gould B."/>
            <person name="Lipzen A."/>
            <person name="Macqueen A."/>
            <person name="Palacio-Mejia J."/>
            <person name="Plott C."/>
            <person name="Shakirov E."/>
            <person name="Shu S."/>
            <person name="Yoshinaga Y."/>
            <person name="Zane M."/>
            <person name="Rokhsar D."/>
            <person name="Grimwood J."/>
            <person name="Schmutz J."/>
            <person name="Juenger T."/>
        </authorList>
    </citation>
    <scope>NUCLEOTIDE SEQUENCE [LARGE SCALE GENOMIC DNA]</scope>
    <source>
        <strain evidence="2">FIL2</strain>
    </source>
</reference>
<feature type="compositionally biased region" description="Gly residues" evidence="1">
    <location>
        <begin position="66"/>
        <end position="76"/>
    </location>
</feature>
<feature type="compositionally biased region" description="Pro residues" evidence="1">
    <location>
        <begin position="15"/>
        <end position="30"/>
    </location>
</feature>
<organism evidence="2">
    <name type="scientific">Panicum hallii</name>
    <dbReference type="NCBI Taxonomy" id="206008"/>
    <lineage>
        <taxon>Eukaryota</taxon>
        <taxon>Viridiplantae</taxon>
        <taxon>Streptophyta</taxon>
        <taxon>Embryophyta</taxon>
        <taxon>Tracheophyta</taxon>
        <taxon>Spermatophyta</taxon>
        <taxon>Magnoliopsida</taxon>
        <taxon>Liliopsida</taxon>
        <taxon>Poales</taxon>
        <taxon>Poaceae</taxon>
        <taxon>PACMAD clade</taxon>
        <taxon>Panicoideae</taxon>
        <taxon>Panicodae</taxon>
        <taxon>Paniceae</taxon>
        <taxon>Panicinae</taxon>
        <taxon>Panicum</taxon>
        <taxon>Panicum sect. Panicum</taxon>
    </lineage>
</organism>
<feature type="compositionally biased region" description="Low complexity" evidence="1">
    <location>
        <begin position="77"/>
        <end position="100"/>
    </location>
</feature>